<keyword evidence="1" id="KW-0521">NADP</keyword>
<dbReference type="EC" id="1.1.1.25" evidence="5"/>
<evidence type="ECO:0000259" key="3">
    <source>
        <dbReference type="Pfam" id="PF08501"/>
    </source>
</evidence>
<dbReference type="InterPro" id="IPR022893">
    <property type="entry name" value="Shikimate_DH_fam"/>
</dbReference>
<evidence type="ECO:0000313" key="5">
    <source>
        <dbReference type="EMBL" id="CNL14246.1"/>
    </source>
</evidence>
<dbReference type="Proteomes" id="UP000040088">
    <property type="component" value="Unassembled WGS sequence"/>
</dbReference>
<dbReference type="AlphaFoldDB" id="A0A0T9U1C1"/>
<dbReference type="GO" id="GO:0050661">
    <property type="term" value="F:NADP binding"/>
    <property type="evidence" value="ECO:0007669"/>
    <property type="project" value="TreeGrafter"/>
</dbReference>
<evidence type="ECO:0000313" key="7">
    <source>
        <dbReference type="Proteomes" id="UP000069914"/>
    </source>
</evidence>
<dbReference type="GeneID" id="61901913"/>
<keyword evidence="2 5" id="KW-0560">Oxidoreductase</keyword>
<dbReference type="GO" id="GO:0004764">
    <property type="term" value="F:shikimate 3-dehydrogenase (NADP+) activity"/>
    <property type="evidence" value="ECO:0007669"/>
    <property type="project" value="UniProtKB-EC"/>
</dbReference>
<dbReference type="EMBL" id="CP011975">
    <property type="protein sequence ID" value="AKP35153.1"/>
    <property type="molecule type" value="Genomic_DNA"/>
</dbReference>
<dbReference type="SUPFAM" id="SSF53223">
    <property type="entry name" value="Aminoacid dehydrogenase-like, N-terminal domain"/>
    <property type="match status" value="1"/>
</dbReference>
<dbReference type="EC" id="1.1.1.-" evidence="5"/>
<dbReference type="GO" id="GO:0005829">
    <property type="term" value="C:cytosol"/>
    <property type="evidence" value="ECO:0007669"/>
    <property type="project" value="TreeGrafter"/>
</dbReference>
<evidence type="ECO:0000313" key="4">
    <source>
        <dbReference type="EMBL" id="AKP35153.1"/>
    </source>
</evidence>
<dbReference type="PANTHER" id="PTHR21089:SF9">
    <property type="entry name" value="SHIKIMATE DEHYDROGENASE-LIKE PROTEIN HI_0607"/>
    <property type="match status" value="1"/>
</dbReference>
<dbReference type="GO" id="GO:0019632">
    <property type="term" value="P:shikimate metabolic process"/>
    <property type="evidence" value="ECO:0007669"/>
    <property type="project" value="TreeGrafter"/>
</dbReference>
<dbReference type="OrthoDB" id="9792692at2"/>
<dbReference type="InterPro" id="IPR013708">
    <property type="entry name" value="Shikimate_DH-bd_N"/>
</dbReference>
<gene>
    <name evidence="4" type="ORF">ACZ76_17325</name>
    <name evidence="5" type="ORF">ERS008460_01996</name>
</gene>
<protein>
    <submittedName>
        <fullName evidence="5">Shikimate 5-dehydrogenase</fullName>
        <ecNumber evidence="5">1.1.1.-</ecNumber>
        <ecNumber evidence="5">1.1.1.25</ecNumber>
    </submittedName>
    <submittedName>
        <fullName evidence="4">Shikimate dehydrogenase</fullName>
    </submittedName>
</protein>
<dbReference type="FunFam" id="3.40.50.720:FF:000333">
    <property type="entry name" value="Shikimate 5-dehydrogenase"/>
    <property type="match status" value="1"/>
</dbReference>
<reference evidence="5" key="2">
    <citation type="submission" date="2015-03" db="EMBL/GenBank/DDBJ databases">
        <authorList>
            <person name="Murphy D."/>
        </authorList>
    </citation>
    <scope>NUCLEOTIDE SEQUENCE [LARGE SCALE GENOMIC DNA]</scope>
    <source>
        <strain evidence="5">IP27925</strain>
    </source>
</reference>
<dbReference type="GO" id="GO:0009423">
    <property type="term" value="P:chorismate biosynthetic process"/>
    <property type="evidence" value="ECO:0007669"/>
    <property type="project" value="TreeGrafter"/>
</dbReference>
<dbReference type="Pfam" id="PF08501">
    <property type="entry name" value="Shikimate_dh_N"/>
    <property type="match status" value="1"/>
</dbReference>
<dbReference type="KEGG" id="yak:ACZ76_17325"/>
<organism evidence="5 6">
    <name type="scientific">Yersinia aleksiciae</name>
    <dbReference type="NCBI Taxonomy" id="263819"/>
    <lineage>
        <taxon>Bacteria</taxon>
        <taxon>Pseudomonadati</taxon>
        <taxon>Pseudomonadota</taxon>
        <taxon>Gammaproteobacteria</taxon>
        <taxon>Enterobacterales</taxon>
        <taxon>Yersiniaceae</taxon>
        <taxon>Yersinia</taxon>
    </lineage>
</organism>
<reference evidence="4 7" key="1">
    <citation type="journal article" date="2015" name="Genome Announc.">
        <title>De Novo Genome Sequence of Yersinia aleksiciae Y159T.</title>
        <authorList>
            <person name="Sprague L.D."/>
            <person name="Neubauer H."/>
        </authorList>
    </citation>
    <scope>NUCLEOTIDE SEQUENCE [LARGE SCALE GENOMIC DNA]</scope>
    <source>
        <strain evidence="4 7">159</strain>
    </source>
</reference>
<sequence length="272" mass="29479">MTRHLNKDTTVCISLAARPSNFGTRFHNYLYDALDLDYLYKAFTTTDLAAAIGGVRALGFRGCAISMPFKEAVIPMVDEMDPSAAAINSVNTLVNTDGYLKAYNTDYLAIAQLLQTYQVPTDKVFALRGSGGMAKAVAFALKNTGFKQGFIIATNEETGRQLAEQSGYGYRPDMQDVQADMLINATPVGMAGGKEADNMAFTENEVNCAEIIFDVVALPAMTPLIRYAKAQEKTVITGAEVFAIQAVEQFVLYTGIRPDPALFEKAAAYARG</sequence>
<dbReference type="STRING" id="28152.CH54_93"/>
<accession>A0A0T9U1C1</accession>
<dbReference type="FunFam" id="3.40.50.10860:FF:000014">
    <property type="entry name" value="Shikimate 5-dehydrogenase"/>
    <property type="match status" value="1"/>
</dbReference>
<evidence type="ECO:0000256" key="2">
    <source>
        <dbReference type="ARBA" id="ARBA00023002"/>
    </source>
</evidence>
<dbReference type="Gene3D" id="3.40.50.720">
    <property type="entry name" value="NAD(P)-binding Rossmann-like Domain"/>
    <property type="match status" value="1"/>
</dbReference>
<dbReference type="RefSeq" id="WP_048620025.1">
    <property type="nucleotide sequence ID" value="NZ_CABHQD010000207.1"/>
</dbReference>
<dbReference type="SUPFAM" id="SSF51735">
    <property type="entry name" value="NAD(P)-binding Rossmann-fold domains"/>
    <property type="match status" value="1"/>
</dbReference>
<reference evidence="6" key="3">
    <citation type="submission" date="2015-03" db="EMBL/GenBank/DDBJ databases">
        <authorList>
            <consortium name="Pathogen Informatics"/>
        </authorList>
    </citation>
    <scope>NUCLEOTIDE SEQUENCE [LARGE SCALE GENOMIC DNA]</scope>
    <source>
        <strain evidence="6">IP27925</strain>
    </source>
</reference>
<evidence type="ECO:0000256" key="1">
    <source>
        <dbReference type="ARBA" id="ARBA00022857"/>
    </source>
</evidence>
<feature type="domain" description="Shikimate dehydrogenase substrate binding N-terminal" evidence="3">
    <location>
        <begin position="25"/>
        <end position="93"/>
    </location>
</feature>
<dbReference type="EMBL" id="CQEM01000008">
    <property type="protein sequence ID" value="CNL14246.1"/>
    <property type="molecule type" value="Genomic_DNA"/>
</dbReference>
<dbReference type="InterPro" id="IPR046346">
    <property type="entry name" value="Aminoacid_DH-like_N_sf"/>
</dbReference>
<dbReference type="NCBIfam" id="NF009202">
    <property type="entry name" value="PRK12550.1"/>
    <property type="match status" value="1"/>
</dbReference>
<dbReference type="Proteomes" id="UP000069914">
    <property type="component" value="Chromosome"/>
</dbReference>
<keyword evidence="7" id="KW-1185">Reference proteome</keyword>
<evidence type="ECO:0000313" key="6">
    <source>
        <dbReference type="Proteomes" id="UP000040088"/>
    </source>
</evidence>
<name>A0A0T9U1C1_YERAE</name>
<dbReference type="PANTHER" id="PTHR21089">
    <property type="entry name" value="SHIKIMATE DEHYDROGENASE"/>
    <property type="match status" value="1"/>
</dbReference>
<proteinExistence type="predicted"/>
<dbReference type="CDD" id="cd01065">
    <property type="entry name" value="NAD_bind_Shikimate_DH"/>
    <property type="match status" value="1"/>
</dbReference>
<dbReference type="Gene3D" id="3.40.50.10860">
    <property type="entry name" value="Leucine Dehydrogenase, chain A, domain 1"/>
    <property type="match status" value="1"/>
</dbReference>
<dbReference type="InterPro" id="IPR036291">
    <property type="entry name" value="NAD(P)-bd_dom_sf"/>
</dbReference>